<evidence type="ECO:0000256" key="3">
    <source>
        <dbReference type="ARBA" id="ARBA00023015"/>
    </source>
</evidence>
<dbReference type="Pfam" id="PF00486">
    <property type="entry name" value="Trans_reg_C"/>
    <property type="match status" value="1"/>
</dbReference>
<keyword evidence="1 6" id="KW-0597">Phosphoprotein</keyword>
<dbReference type="SMART" id="SM00862">
    <property type="entry name" value="Trans_reg_C"/>
    <property type="match status" value="1"/>
</dbReference>
<dbReference type="PROSITE" id="PS51755">
    <property type="entry name" value="OMPR_PHOB"/>
    <property type="match status" value="1"/>
</dbReference>
<dbReference type="Gene3D" id="1.10.10.10">
    <property type="entry name" value="Winged helix-like DNA-binding domain superfamily/Winged helix DNA-binding domain"/>
    <property type="match status" value="1"/>
</dbReference>
<reference evidence="10" key="2">
    <citation type="submission" date="2020-09" db="EMBL/GenBank/DDBJ databases">
        <authorList>
            <person name="Sun Q."/>
            <person name="Zhou Y."/>
        </authorList>
    </citation>
    <scope>NUCLEOTIDE SEQUENCE</scope>
    <source>
        <strain evidence="10">CGMCC 1.15371</strain>
    </source>
</reference>
<dbReference type="GO" id="GO:0000156">
    <property type="term" value="F:phosphorelay response regulator activity"/>
    <property type="evidence" value="ECO:0007669"/>
    <property type="project" value="TreeGrafter"/>
</dbReference>
<evidence type="ECO:0000256" key="2">
    <source>
        <dbReference type="ARBA" id="ARBA00023012"/>
    </source>
</evidence>
<dbReference type="EMBL" id="BMIR01000004">
    <property type="protein sequence ID" value="GGE34956.1"/>
    <property type="molecule type" value="Genomic_DNA"/>
</dbReference>
<dbReference type="InterPro" id="IPR016032">
    <property type="entry name" value="Sig_transdc_resp-reg_C-effctor"/>
</dbReference>
<dbReference type="PANTHER" id="PTHR48111">
    <property type="entry name" value="REGULATOR OF RPOS"/>
    <property type="match status" value="1"/>
</dbReference>
<dbReference type="SUPFAM" id="SSF52172">
    <property type="entry name" value="CheY-like"/>
    <property type="match status" value="1"/>
</dbReference>
<name>A0A8J2VKN7_9BACL</name>
<dbReference type="InterPro" id="IPR001867">
    <property type="entry name" value="OmpR/PhoB-type_DNA-bd"/>
</dbReference>
<feature type="DNA-binding region" description="OmpR/PhoB-type" evidence="7">
    <location>
        <begin position="134"/>
        <end position="232"/>
    </location>
</feature>
<dbReference type="InterPro" id="IPR039420">
    <property type="entry name" value="WalR-like"/>
</dbReference>
<dbReference type="InterPro" id="IPR036388">
    <property type="entry name" value="WH-like_DNA-bd_sf"/>
</dbReference>
<keyword evidence="5" id="KW-0804">Transcription</keyword>
<dbReference type="AlphaFoldDB" id="A0A8J2VKN7"/>
<evidence type="ECO:0000256" key="7">
    <source>
        <dbReference type="PROSITE-ProRule" id="PRU01091"/>
    </source>
</evidence>
<dbReference type="Proteomes" id="UP000628775">
    <property type="component" value="Unassembled WGS sequence"/>
</dbReference>
<evidence type="ECO:0000259" key="8">
    <source>
        <dbReference type="PROSITE" id="PS50110"/>
    </source>
</evidence>
<sequence>MGELSVTTVLIIEDDNKIAELLQKHLEKYGYCVKRVVDFSRVMESFQQAQPKLVLLDVNLPKYDGYYWCRQIRKESLCPILFISARSEQMDQVMALENGADDYITKPFNYEVVTAKIRSQLRRVYGDYAQTANERVLDLQGLKLYIERMEVSYGENKTMVSKKEAILLEALMKHFPKVVGRDDLLEKLWDDETFVDENTLNVNVTRVRKRLKEIGIENGIETVRGAGYRMTPRWGGAGDNETLY</sequence>
<dbReference type="InterPro" id="IPR001789">
    <property type="entry name" value="Sig_transdc_resp-reg_receiver"/>
</dbReference>
<protein>
    <submittedName>
        <fullName evidence="10">DNA-binding response regulator</fullName>
    </submittedName>
</protein>
<dbReference type="GO" id="GO:0005829">
    <property type="term" value="C:cytosol"/>
    <property type="evidence" value="ECO:0007669"/>
    <property type="project" value="TreeGrafter"/>
</dbReference>
<dbReference type="GO" id="GO:0032993">
    <property type="term" value="C:protein-DNA complex"/>
    <property type="evidence" value="ECO:0007669"/>
    <property type="project" value="TreeGrafter"/>
</dbReference>
<dbReference type="SMART" id="SM00448">
    <property type="entry name" value="REC"/>
    <property type="match status" value="1"/>
</dbReference>
<dbReference type="Gene3D" id="3.40.50.2300">
    <property type="match status" value="1"/>
</dbReference>
<evidence type="ECO:0000259" key="9">
    <source>
        <dbReference type="PROSITE" id="PS51755"/>
    </source>
</evidence>
<evidence type="ECO:0000313" key="11">
    <source>
        <dbReference type="Proteomes" id="UP000628775"/>
    </source>
</evidence>
<gene>
    <name evidence="10" type="ORF">GCM10011391_12030</name>
</gene>
<dbReference type="CDD" id="cd18159">
    <property type="entry name" value="REC_OmpR_NsrR-like"/>
    <property type="match status" value="1"/>
</dbReference>
<dbReference type="InterPro" id="IPR011006">
    <property type="entry name" value="CheY-like_superfamily"/>
</dbReference>
<dbReference type="GO" id="GO:0006355">
    <property type="term" value="P:regulation of DNA-templated transcription"/>
    <property type="evidence" value="ECO:0007669"/>
    <property type="project" value="InterPro"/>
</dbReference>
<keyword evidence="3" id="KW-0805">Transcription regulation</keyword>
<dbReference type="Pfam" id="PF00072">
    <property type="entry name" value="Response_reg"/>
    <property type="match status" value="1"/>
</dbReference>
<reference evidence="10" key="1">
    <citation type="journal article" date="2014" name="Int. J. Syst. Evol. Microbiol.">
        <title>Complete genome sequence of Corynebacterium casei LMG S-19264T (=DSM 44701T), isolated from a smear-ripened cheese.</title>
        <authorList>
            <consortium name="US DOE Joint Genome Institute (JGI-PGF)"/>
            <person name="Walter F."/>
            <person name="Albersmeier A."/>
            <person name="Kalinowski J."/>
            <person name="Ruckert C."/>
        </authorList>
    </citation>
    <scope>NUCLEOTIDE SEQUENCE</scope>
    <source>
        <strain evidence="10">CGMCC 1.15371</strain>
    </source>
</reference>
<dbReference type="SUPFAM" id="SSF46894">
    <property type="entry name" value="C-terminal effector domain of the bipartite response regulators"/>
    <property type="match status" value="1"/>
</dbReference>
<evidence type="ECO:0000313" key="10">
    <source>
        <dbReference type="EMBL" id="GGE34956.1"/>
    </source>
</evidence>
<feature type="modified residue" description="4-aspartylphosphate" evidence="6">
    <location>
        <position position="57"/>
    </location>
</feature>
<evidence type="ECO:0000256" key="4">
    <source>
        <dbReference type="ARBA" id="ARBA00023125"/>
    </source>
</evidence>
<dbReference type="Gene3D" id="6.10.250.690">
    <property type="match status" value="1"/>
</dbReference>
<organism evidence="10 11">
    <name type="scientific">Pullulanibacillus camelliae</name>
    <dbReference type="NCBI Taxonomy" id="1707096"/>
    <lineage>
        <taxon>Bacteria</taxon>
        <taxon>Bacillati</taxon>
        <taxon>Bacillota</taxon>
        <taxon>Bacilli</taxon>
        <taxon>Bacillales</taxon>
        <taxon>Sporolactobacillaceae</taxon>
        <taxon>Pullulanibacillus</taxon>
    </lineage>
</organism>
<accession>A0A8J2VKN7</accession>
<dbReference type="PROSITE" id="PS50110">
    <property type="entry name" value="RESPONSE_REGULATORY"/>
    <property type="match status" value="1"/>
</dbReference>
<feature type="domain" description="OmpR/PhoB-type" evidence="9">
    <location>
        <begin position="134"/>
        <end position="232"/>
    </location>
</feature>
<keyword evidence="4 7" id="KW-0238">DNA-binding</keyword>
<evidence type="ECO:0000256" key="1">
    <source>
        <dbReference type="ARBA" id="ARBA00022553"/>
    </source>
</evidence>
<comment type="caution">
    <text evidence="10">The sequence shown here is derived from an EMBL/GenBank/DDBJ whole genome shotgun (WGS) entry which is preliminary data.</text>
</comment>
<feature type="domain" description="Response regulatory" evidence="8">
    <location>
        <begin position="8"/>
        <end position="121"/>
    </location>
</feature>
<dbReference type="CDD" id="cd00383">
    <property type="entry name" value="trans_reg_C"/>
    <property type="match status" value="1"/>
</dbReference>
<evidence type="ECO:0000256" key="6">
    <source>
        <dbReference type="PROSITE-ProRule" id="PRU00169"/>
    </source>
</evidence>
<proteinExistence type="predicted"/>
<keyword evidence="2" id="KW-0902">Two-component regulatory system</keyword>
<dbReference type="GO" id="GO:0000976">
    <property type="term" value="F:transcription cis-regulatory region binding"/>
    <property type="evidence" value="ECO:0007669"/>
    <property type="project" value="TreeGrafter"/>
</dbReference>
<evidence type="ECO:0000256" key="5">
    <source>
        <dbReference type="ARBA" id="ARBA00023163"/>
    </source>
</evidence>
<keyword evidence="11" id="KW-1185">Reference proteome</keyword>
<dbReference type="PANTHER" id="PTHR48111:SF31">
    <property type="entry name" value="TRANSCRIPTIONAL REGULATORY PROTEIN YXDJ"/>
    <property type="match status" value="1"/>
</dbReference>